<dbReference type="Proteomes" id="UP000799291">
    <property type="component" value="Unassembled WGS sequence"/>
</dbReference>
<evidence type="ECO:0000313" key="3">
    <source>
        <dbReference type="Proteomes" id="UP000799291"/>
    </source>
</evidence>
<sequence length="694" mass="76025">MNWTGGRLQRFKQANNGIVQKQKAHFTRARTLLENNSSSLTSPFHPSFFRDDESELSGWLPPFSSRTVRHTGHSKTFQERHSRAVHVPSRHGSREDEPTQTSTSRPREQNRAPAYGSAASGEAKRKRKADNADLEESLLEARRERLMRQQDWAGLTRSKPLRMQFPSSSEKEKIGKRRKIEGRGAPTTMPKGNPSPSRRPQTHHIQPPSAHARGALAGEKIRVRIGSDALSNLTPAQRTPIASQRAEPSRDESSDIMLFDYEEDLHTVPSPVHRPVRSEDQVARVFVGAHTPGRAAPPEMRGEGLHAHQASDRKRNSYQTGRHGETQGNWTLQEHIQGLPAGNVPADEENKVSGCYITQHIEGVNRPLRLVVDRTSDLPPAVEGDAAPRGNAIGESSHVQDEANASLHEFGNHQQPSEPDGALARHPQIVDDGPWRSLLSIPKYSSSRSTTADASVTQKLHYHSALQAFGVTDIEPLPWSQHATQGGRTCTDSSSYISASLPSIARASERDTLGKLSHDGSNGSKHGMSLAKKQRDEDEQLWRTFVFSHENAAASGTVDYEAAVDRDEDTGSRRVIPSSVVVGPLRSTPFGTVSGNTSCVTESGQDAPARAPRSTVSGSTLPTTTPSAVPPTRRQELRKSGEGDATLQTAERSGFGDHTVTHTFIQNMSHETSTSSSRISGDPWAQSFRDGLEQ</sequence>
<feature type="compositionally biased region" description="Polar residues" evidence="1">
    <location>
        <begin position="614"/>
        <end position="627"/>
    </location>
</feature>
<dbReference type="EMBL" id="MU005576">
    <property type="protein sequence ID" value="KAF2686768.1"/>
    <property type="molecule type" value="Genomic_DNA"/>
</dbReference>
<feature type="region of interest" description="Disordered" evidence="1">
    <location>
        <begin position="61"/>
        <end position="132"/>
    </location>
</feature>
<feature type="compositionally biased region" description="Polar residues" evidence="1">
    <location>
        <begin position="229"/>
        <end position="242"/>
    </location>
</feature>
<evidence type="ECO:0000256" key="1">
    <source>
        <dbReference type="SAM" id="MobiDB-lite"/>
    </source>
</evidence>
<reference evidence="2" key="1">
    <citation type="journal article" date="2020" name="Stud. Mycol.">
        <title>101 Dothideomycetes genomes: a test case for predicting lifestyles and emergence of pathogens.</title>
        <authorList>
            <person name="Haridas S."/>
            <person name="Albert R."/>
            <person name="Binder M."/>
            <person name="Bloem J."/>
            <person name="Labutti K."/>
            <person name="Salamov A."/>
            <person name="Andreopoulos B."/>
            <person name="Baker S."/>
            <person name="Barry K."/>
            <person name="Bills G."/>
            <person name="Bluhm B."/>
            <person name="Cannon C."/>
            <person name="Castanera R."/>
            <person name="Culley D."/>
            <person name="Daum C."/>
            <person name="Ezra D."/>
            <person name="Gonzalez J."/>
            <person name="Henrissat B."/>
            <person name="Kuo A."/>
            <person name="Liang C."/>
            <person name="Lipzen A."/>
            <person name="Lutzoni F."/>
            <person name="Magnuson J."/>
            <person name="Mondo S."/>
            <person name="Nolan M."/>
            <person name="Ohm R."/>
            <person name="Pangilinan J."/>
            <person name="Park H.-J."/>
            <person name="Ramirez L."/>
            <person name="Alfaro M."/>
            <person name="Sun H."/>
            <person name="Tritt A."/>
            <person name="Yoshinaga Y."/>
            <person name="Zwiers L.-H."/>
            <person name="Turgeon B."/>
            <person name="Goodwin S."/>
            <person name="Spatafora J."/>
            <person name="Crous P."/>
            <person name="Grigoriev I."/>
        </authorList>
    </citation>
    <scope>NUCLEOTIDE SEQUENCE</scope>
    <source>
        <strain evidence="2">CBS 122367</strain>
    </source>
</reference>
<feature type="compositionally biased region" description="Basic and acidic residues" evidence="1">
    <location>
        <begin position="633"/>
        <end position="642"/>
    </location>
</feature>
<feature type="compositionally biased region" description="Polar residues" evidence="1">
    <location>
        <begin position="593"/>
        <end position="604"/>
    </location>
</feature>
<protein>
    <submittedName>
        <fullName evidence="2">Uncharacterized protein</fullName>
    </submittedName>
</protein>
<feature type="region of interest" description="Disordered" evidence="1">
    <location>
        <begin position="379"/>
        <end position="400"/>
    </location>
</feature>
<feature type="region of interest" description="Disordered" evidence="1">
    <location>
        <begin position="228"/>
        <end position="252"/>
    </location>
</feature>
<feature type="region of interest" description="Disordered" evidence="1">
    <location>
        <begin position="513"/>
        <end position="535"/>
    </location>
</feature>
<proteinExistence type="predicted"/>
<evidence type="ECO:0000313" key="2">
    <source>
        <dbReference type="EMBL" id="KAF2686768.1"/>
    </source>
</evidence>
<keyword evidence="3" id="KW-1185">Reference proteome</keyword>
<dbReference type="AlphaFoldDB" id="A0A6G1J8M3"/>
<feature type="region of interest" description="Disordered" evidence="1">
    <location>
        <begin position="291"/>
        <end position="325"/>
    </location>
</feature>
<gene>
    <name evidence="2" type="ORF">K458DRAFT_402328</name>
</gene>
<feature type="compositionally biased region" description="Polar residues" evidence="1">
    <location>
        <begin position="661"/>
        <end position="671"/>
    </location>
</feature>
<organism evidence="2 3">
    <name type="scientific">Lentithecium fluviatile CBS 122367</name>
    <dbReference type="NCBI Taxonomy" id="1168545"/>
    <lineage>
        <taxon>Eukaryota</taxon>
        <taxon>Fungi</taxon>
        <taxon>Dikarya</taxon>
        <taxon>Ascomycota</taxon>
        <taxon>Pezizomycotina</taxon>
        <taxon>Dothideomycetes</taxon>
        <taxon>Pleosporomycetidae</taxon>
        <taxon>Pleosporales</taxon>
        <taxon>Massarineae</taxon>
        <taxon>Lentitheciaceae</taxon>
        <taxon>Lentithecium</taxon>
    </lineage>
</organism>
<feature type="region of interest" description="Disordered" evidence="1">
    <location>
        <begin position="164"/>
        <end position="215"/>
    </location>
</feature>
<feature type="region of interest" description="Disordered" evidence="1">
    <location>
        <begin position="593"/>
        <end position="694"/>
    </location>
</feature>
<feature type="compositionally biased region" description="Basic and acidic residues" evidence="1">
    <location>
        <begin position="300"/>
        <end position="315"/>
    </location>
</feature>
<accession>A0A6G1J8M3</accession>
<dbReference type="OrthoDB" id="5426563at2759"/>
<name>A0A6G1J8M3_9PLEO</name>